<evidence type="ECO:0000256" key="1">
    <source>
        <dbReference type="SAM" id="MobiDB-lite"/>
    </source>
</evidence>
<keyword evidence="2" id="KW-1185">Reference proteome</keyword>
<dbReference type="KEGG" id="rsz:130499608"/>
<evidence type="ECO:0000313" key="4">
    <source>
        <dbReference type="RefSeq" id="XP_056854221.1"/>
    </source>
</evidence>
<feature type="region of interest" description="Disordered" evidence="1">
    <location>
        <begin position="11"/>
        <end position="31"/>
    </location>
</feature>
<dbReference type="RefSeq" id="XP_056849836.1">
    <property type="nucleotide sequence ID" value="XM_056993856.1"/>
</dbReference>
<evidence type="ECO:0000313" key="3">
    <source>
        <dbReference type="RefSeq" id="XP_056849836.1"/>
    </source>
</evidence>
<dbReference type="AlphaFoldDB" id="A0A9W3CRL9"/>
<dbReference type="KEGG" id="rsz:130507780"/>
<organism evidence="2 4">
    <name type="scientific">Raphanus sativus</name>
    <name type="common">Radish</name>
    <name type="synonym">Raphanus raphanistrum var. sativus</name>
    <dbReference type="NCBI Taxonomy" id="3726"/>
    <lineage>
        <taxon>Eukaryota</taxon>
        <taxon>Viridiplantae</taxon>
        <taxon>Streptophyta</taxon>
        <taxon>Embryophyta</taxon>
        <taxon>Tracheophyta</taxon>
        <taxon>Spermatophyta</taxon>
        <taxon>Magnoliopsida</taxon>
        <taxon>eudicotyledons</taxon>
        <taxon>Gunneridae</taxon>
        <taxon>Pentapetalae</taxon>
        <taxon>rosids</taxon>
        <taxon>malvids</taxon>
        <taxon>Brassicales</taxon>
        <taxon>Brassicaceae</taxon>
        <taxon>Brassiceae</taxon>
        <taxon>Raphanus</taxon>
    </lineage>
</organism>
<evidence type="ECO:0000313" key="2">
    <source>
        <dbReference type="Proteomes" id="UP000504610"/>
    </source>
</evidence>
<sequence>MIVTMFENRYPFRGSSSAGKYSSPPPPQTVNESDLITKSITLFSLSESQIATATQVHLNRHARERLAFYLMRRTLLLNTRIMQRRKEQKNWRNRKAKHLIV</sequence>
<name>A0A9W3CRL9_RAPSA</name>
<gene>
    <name evidence="4" type="primary">LOC130503609</name>
    <name evidence="3" type="synonym">LOC130499608</name>
    <name evidence="5" type="synonym">LOC130507780</name>
</gene>
<dbReference type="RefSeq" id="XP_056854221.1">
    <property type="nucleotide sequence ID" value="XM_056998241.1"/>
</dbReference>
<protein>
    <submittedName>
        <fullName evidence="3">Uncharacterized protein LOC130499608</fullName>
    </submittedName>
    <submittedName>
        <fullName evidence="4">Uncharacterized protein LOC130503609</fullName>
    </submittedName>
    <submittedName>
        <fullName evidence="5">Uncharacterized protein LOC130507780</fullName>
    </submittedName>
</protein>
<dbReference type="Proteomes" id="UP000504610">
    <property type="component" value="Chromosome 9"/>
</dbReference>
<proteinExistence type="predicted"/>
<dbReference type="GeneID" id="130503609"/>
<accession>A0A9W3CRL9</accession>
<dbReference type="RefSeq" id="XP_056858411.1">
    <property type="nucleotide sequence ID" value="XM_057002431.1"/>
</dbReference>
<reference evidence="2" key="1">
    <citation type="journal article" date="2019" name="Database">
        <title>The radish genome database (RadishGD): an integrated information resource for radish genomics.</title>
        <authorList>
            <person name="Yu H.J."/>
            <person name="Baek S."/>
            <person name="Lee Y.J."/>
            <person name="Cho A."/>
            <person name="Mun J.H."/>
        </authorList>
    </citation>
    <scope>NUCLEOTIDE SEQUENCE [LARGE SCALE GENOMIC DNA]</scope>
    <source>
        <strain evidence="2">cv. WK10039</strain>
    </source>
</reference>
<reference evidence="3 4" key="2">
    <citation type="submission" date="2025-04" db="UniProtKB">
        <authorList>
            <consortium name="RefSeq"/>
        </authorList>
    </citation>
    <scope>IDENTIFICATION</scope>
    <source>
        <tissue evidence="3 4">Leaf</tissue>
    </source>
</reference>
<evidence type="ECO:0000313" key="5">
    <source>
        <dbReference type="RefSeq" id="XP_056858411.1"/>
    </source>
</evidence>
<dbReference type="KEGG" id="rsz:130503609"/>